<accession>A0A518CZQ0</accession>
<feature type="region of interest" description="Disordered" evidence="1">
    <location>
        <begin position="239"/>
        <end position="280"/>
    </location>
</feature>
<feature type="region of interest" description="Disordered" evidence="1">
    <location>
        <begin position="1"/>
        <end position="24"/>
    </location>
</feature>
<keyword evidence="2" id="KW-0418">Kinase</keyword>
<proteinExistence type="predicted"/>
<evidence type="ECO:0000313" key="3">
    <source>
        <dbReference type="Proteomes" id="UP000319342"/>
    </source>
</evidence>
<sequence>MEEREASTRSALDESAPRERRSAADATCTLLKEDVFGRVELVEDADGERCARRTVSTRGLVLPFVGRLLLARERRALAALGGLDGTPVLLECRPGEDPRRVLRRGWIEGEPLWAATELPRDWFERAEELVAAVHLRGVRHNDLHKEQNLVVRRDGRPALLDFQLASVHTEPRARRARTRAAEDLRHIDKHRRRYLRAGRPKTDADRAGRPSRSLLARVWRRLGKPLYRGLVRLAPALTEPEPRRASSGPWPSWTAPLVGDQASGASADAAQDPRKFDSNA</sequence>
<dbReference type="SUPFAM" id="SSF56112">
    <property type="entry name" value="Protein kinase-like (PK-like)"/>
    <property type="match status" value="1"/>
</dbReference>
<name>A0A518CZQ0_9BACT</name>
<feature type="compositionally biased region" description="Low complexity" evidence="1">
    <location>
        <begin position="259"/>
        <end position="270"/>
    </location>
</feature>
<dbReference type="InterPro" id="IPR011009">
    <property type="entry name" value="Kinase-like_dom_sf"/>
</dbReference>
<keyword evidence="2" id="KW-0723">Serine/threonine-protein kinase</keyword>
<gene>
    <name evidence="2" type="ORF">Pla163_18090</name>
</gene>
<organism evidence="2 3">
    <name type="scientific">Rohdeia mirabilis</name>
    <dbReference type="NCBI Taxonomy" id="2528008"/>
    <lineage>
        <taxon>Bacteria</taxon>
        <taxon>Pseudomonadati</taxon>
        <taxon>Planctomycetota</taxon>
        <taxon>Planctomycetia</taxon>
        <taxon>Planctomycetia incertae sedis</taxon>
        <taxon>Rohdeia</taxon>
    </lineage>
</organism>
<protein>
    <submittedName>
        <fullName evidence="2">Serine/threonine protein kinase</fullName>
    </submittedName>
</protein>
<dbReference type="AlphaFoldDB" id="A0A518CZQ0"/>
<dbReference type="RefSeq" id="WP_145186709.1">
    <property type="nucleotide sequence ID" value="NZ_CP036290.1"/>
</dbReference>
<evidence type="ECO:0000313" key="2">
    <source>
        <dbReference type="EMBL" id="QDU84697.1"/>
    </source>
</evidence>
<feature type="compositionally biased region" description="Basic and acidic residues" evidence="1">
    <location>
        <begin position="271"/>
        <end position="280"/>
    </location>
</feature>
<feature type="compositionally biased region" description="Basic and acidic residues" evidence="1">
    <location>
        <begin position="1"/>
        <end position="23"/>
    </location>
</feature>
<dbReference type="GO" id="GO:0004674">
    <property type="term" value="F:protein serine/threonine kinase activity"/>
    <property type="evidence" value="ECO:0007669"/>
    <property type="project" value="UniProtKB-KW"/>
</dbReference>
<reference evidence="2 3" key="1">
    <citation type="submission" date="2019-02" db="EMBL/GenBank/DDBJ databases">
        <title>Deep-cultivation of Planctomycetes and their phenomic and genomic characterization uncovers novel biology.</title>
        <authorList>
            <person name="Wiegand S."/>
            <person name="Jogler M."/>
            <person name="Boedeker C."/>
            <person name="Pinto D."/>
            <person name="Vollmers J."/>
            <person name="Rivas-Marin E."/>
            <person name="Kohn T."/>
            <person name="Peeters S.H."/>
            <person name="Heuer A."/>
            <person name="Rast P."/>
            <person name="Oberbeckmann S."/>
            <person name="Bunk B."/>
            <person name="Jeske O."/>
            <person name="Meyerdierks A."/>
            <person name="Storesund J.E."/>
            <person name="Kallscheuer N."/>
            <person name="Luecker S."/>
            <person name="Lage O.M."/>
            <person name="Pohl T."/>
            <person name="Merkel B.J."/>
            <person name="Hornburger P."/>
            <person name="Mueller R.-W."/>
            <person name="Bruemmer F."/>
            <person name="Labrenz M."/>
            <person name="Spormann A.M."/>
            <person name="Op den Camp H."/>
            <person name="Overmann J."/>
            <person name="Amann R."/>
            <person name="Jetten M.S.M."/>
            <person name="Mascher T."/>
            <person name="Medema M.H."/>
            <person name="Devos D.P."/>
            <person name="Kaster A.-K."/>
            <person name="Ovreas L."/>
            <person name="Rohde M."/>
            <person name="Galperin M.Y."/>
            <person name="Jogler C."/>
        </authorList>
    </citation>
    <scope>NUCLEOTIDE SEQUENCE [LARGE SCALE GENOMIC DNA]</scope>
    <source>
        <strain evidence="2 3">Pla163</strain>
    </source>
</reference>
<dbReference type="EMBL" id="CP036290">
    <property type="protein sequence ID" value="QDU84697.1"/>
    <property type="molecule type" value="Genomic_DNA"/>
</dbReference>
<keyword evidence="3" id="KW-1185">Reference proteome</keyword>
<evidence type="ECO:0000256" key="1">
    <source>
        <dbReference type="SAM" id="MobiDB-lite"/>
    </source>
</evidence>
<dbReference type="Proteomes" id="UP000319342">
    <property type="component" value="Chromosome"/>
</dbReference>
<dbReference type="OrthoDB" id="212517at2"/>
<keyword evidence="2" id="KW-0808">Transferase</keyword>